<sequence>MEPNEHVMSITPLREYDYDQIKGSELKCIPLPRYIYAAGIKYNYICKMILFNGIIGMDLKKSKIDIKAVLYQTGPINADLVTIDRLIRGMRICGIVENGISVNIAAVEARNESDLEE</sequence>
<evidence type="ECO:0000313" key="1">
    <source>
        <dbReference type="EMBL" id="KAF4662522.1"/>
    </source>
</evidence>
<reference evidence="1 2" key="1">
    <citation type="submission" date="2020-04" db="EMBL/GenBank/DDBJ databases">
        <title>Perkinsus chesapeaki whole genome sequence.</title>
        <authorList>
            <person name="Bogema D.R."/>
        </authorList>
    </citation>
    <scope>NUCLEOTIDE SEQUENCE [LARGE SCALE GENOMIC DNA]</scope>
    <source>
        <strain evidence="1">ATCC PRA-425</strain>
    </source>
</reference>
<dbReference type="AlphaFoldDB" id="A0A7J6LT82"/>
<accession>A0A7J6LT82</accession>
<evidence type="ECO:0000313" key="2">
    <source>
        <dbReference type="Proteomes" id="UP000591131"/>
    </source>
</evidence>
<protein>
    <submittedName>
        <fullName evidence="1">Uncharacterized protein</fullName>
    </submittedName>
</protein>
<name>A0A7J6LT82_PERCH</name>
<keyword evidence="2" id="KW-1185">Reference proteome</keyword>
<dbReference type="EMBL" id="JAAPAO010000344">
    <property type="protein sequence ID" value="KAF4662522.1"/>
    <property type="molecule type" value="Genomic_DNA"/>
</dbReference>
<organism evidence="1 2">
    <name type="scientific">Perkinsus chesapeaki</name>
    <name type="common">Clam parasite</name>
    <name type="synonym">Perkinsus andrewsi</name>
    <dbReference type="NCBI Taxonomy" id="330153"/>
    <lineage>
        <taxon>Eukaryota</taxon>
        <taxon>Sar</taxon>
        <taxon>Alveolata</taxon>
        <taxon>Perkinsozoa</taxon>
        <taxon>Perkinsea</taxon>
        <taxon>Perkinsida</taxon>
        <taxon>Perkinsidae</taxon>
        <taxon>Perkinsus</taxon>
    </lineage>
</organism>
<comment type="caution">
    <text evidence="1">The sequence shown here is derived from an EMBL/GenBank/DDBJ whole genome shotgun (WGS) entry which is preliminary data.</text>
</comment>
<gene>
    <name evidence="1" type="ORF">FOL47_006206</name>
</gene>
<dbReference type="Proteomes" id="UP000591131">
    <property type="component" value="Unassembled WGS sequence"/>
</dbReference>
<proteinExistence type="predicted"/>